<dbReference type="AlphaFoldDB" id="A0A392W2Y5"/>
<dbReference type="EMBL" id="LXQA011332490">
    <property type="protein sequence ID" value="MCI93571.1"/>
    <property type="molecule type" value="Genomic_DNA"/>
</dbReference>
<dbReference type="Proteomes" id="UP000265520">
    <property type="component" value="Unassembled WGS sequence"/>
</dbReference>
<comment type="caution">
    <text evidence="1">The sequence shown here is derived from an EMBL/GenBank/DDBJ whole genome shotgun (WGS) entry which is preliminary data.</text>
</comment>
<proteinExistence type="predicted"/>
<evidence type="ECO:0000313" key="1">
    <source>
        <dbReference type="EMBL" id="MCI93571.1"/>
    </source>
</evidence>
<reference evidence="1 2" key="1">
    <citation type="journal article" date="2018" name="Front. Plant Sci.">
        <title>Red Clover (Trifolium pratense) and Zigzag Clover (T. medium) - A Picture of Genomic Similarities and Differences.</title>
        <authorList>
            <person name="Dluhosova J."/>
            <person name="Istvanek J."/>
            <person name="Nedelnik J."/>
            <person name="Repkova J."/>
        </authorList>
    </citation>
    <scope>NUCLEOTIDE SEQUENCE [LARGE SCALE GENOMIC DNA]</scope>
    <source>
        <strain evidence="2">cv. 10/8</strain>
        <tissue evidence="1">Leaf</tissue>
    </source>
</reference>
<feature type="non-terminal residue" evidence="1">
    <location>
        <position position="37"/>
    </location>
</feature>
<keyword evidence="2" id="KW-1185">Reference proteome</keyword>
<name>A0A392W2Y5_9FABA</name>
<sequence>MLGEPDNHLLCQRRIHLIGILQGRGPRRITKLSDPVA</sequence>
<evidence type="ECO:0000313" key="2">
    <source>
        <dbReference type="Proteomes" id="UP000265520"/>
    </source>
</evidence>
<protein>
    <submittedName>
        <fullName evidence="1">Uncharacterized protein</fullName>
    </submittedName>
</protein>
<organism evidence="1 2">
    <name type="scientific">Trifolium medium</name>
    <dbReference type="NCBI Taxonomy" id="97028"/>
    <lineage>
        <taxon>Eukaryota</taxon>
        <taxon>Viridiplantae</taxon>
        <taxon>Streptophyta</taxon>
        <taxon>Embryophyta</taxon>
        <taxon>Tracheophyta</taxon>
        <taxon>Spermatophyta</taxon>
        <taxon>Magnoliopsida</taxon>
        <taxon>eudicotyledons</taxon>
        <taxon>Gunneridae</taxon>
        <taxon>Pentapetalae</taxon>
        <taxon>rosids</taxon>
        <taxon>fabids</taxon>
        <taxon>Fabales</taxon>
        <taxon>Fabaceae</taxon>
        <taxon>Papilionoideae</taxon>
        <taxon>50 kb inversion clade</taxon>
        <taxon>NPAAA clade</taxon>
        <taxon>Hologalegina</taxon>
        <taxon>IRL clade</taxon>
        <taxon>Trifolieae</taxon>
        <taxon>Trifolium</taxon>
    </lineage>
</organism>
<accession>A0A392W2Y5</accession>